<reference evidence="4" key="1">
    <citation type="submission" date="2019-03" db="EMBL/GenBank/DDBJ databases">
        <authorList>
            <person name="Hao L."/>
        </authorList>
    </citation>
    <scope>NUCLEOTIDE SEQUENCE</scope>
</reference>
<protein>
    <submittedName>
        <fullName evidence="4">Putative propionyl-CoA carboxylase, biotin carboxyl carrier protein subunit</fullName>
        <ecNumber evidence="4">6.4.1.3</ecNumber>
    </submittedName>
</protein>
<evidence type="ECO:0000313" key="4">
    <source>
        <dbReference type="EMBL" id="VFU15520.1"/>
    </source>
</evidence>
<feature type="region of interest" description="Disordered" evidence="2">
    <location>
        <begin position="23"/>
        <end position="84"/>
    </location>
</feature>
<dbReference type="InterPro" id="IPR001882">
    <property type="entry name" value="Biotin_BS"/>
</dbReference>
<accession>A0A485M1W4</accession>
<dbReference type="PANTHER" id="PTHR45266">
    <property type="entry name" value="OXALOACETATE DECARBOXYLASE ALPHA CHAIN"/>
    <property type="match status" value="1"/>
</dbReference>
<sequence>MEKLRITVNGRSYDVTVEVLETDENKHSTKKEPESFPVQPLTAISGGKAQANTFKGSTGSSSGNSLKSSSGNSAGKTVNSPMPGTILSIKVNSGDQVKRGQVLIILEAMKMENELMAENDGTIRDIHVSPGQSVQSGDLLITLT</sequence>
<dbReference type="AlphaFoldDB" id="A0A485M1W4"/>
<dbReference type="Gene3D" id="2.40.50.100">
    <property type="match status" value="1"/>
</dbReference>
<dbReference type="EC" id="6.4.1.3" evidence="4"/>
<dbReference type="InterPro" id="IPR050709">
    <property type="entry name" value="Biotin_Carboxyl_Carrier/Decarb"/>
</dbReference>
<feature type="domain" description="Lipoyl-binding" evidence="3">
    <location>
        <begin position="67"/>
        <end position="144"/>
    </location>
</feature>
<keyword evidence="1" id="KW-0092">Biotin</keyword>
<dbReference type="EMBL" id="CAADRN010000225">
    <property type="protein sequence ID" value="VFU15520.1"/>
    <property type="molecule type" value="Genomic_DNA"/>
</dbReference>
<dbReference type="PROSITE" id="PS00188">
    <property type="entry name" value="BIOTIN"/>
    <property type="match status" value="1"/>
</dbReference>
<feature type="compositionally biased region" description="Basic and acidic residues" evidence="2">
    <location>
        <begin position="23"/>
        <end position="34"/>
    </location>
</feature>
<dbReference type="GO" id="GO:0004658">
    <property type="term" value="F:propionyl-CoA carboxylase activity"/>
    <property type="evidence" value="ECO:0007669"/>
    <property type="project" value="UniProtKB-EC"/>
</dbReference>
<proteinExistence type="predicted"/>
<dbReference type="Pfam" id="PF00364">
    <property type="entry name" value="Biotin_lipoyl"/>
    <property type="match status" value="1"/>
</dbReference>
<evidence type="ECO:0000256" key="1">
    <source>
        <dbReference type="ARBA" id="ARBA00023267"/>
    </source>
</evidence>
<organism evidence="4">
    <name type="scientific">anaerobic digester metagenome</name>
    <dbReference type="NCBI Taxonomy" id="1263854"/>
    <lineage>
        <taxon>unclassified sequences</taxon>
        <taxon>metagenomes</taxon>
        <taxon>ecological metagenomes</taxon>
    </lineage>
</organism>
<dbReference type="FunFam" id="2.40.50.100:FF:000003">
    <property type="entry name" value="Acetyl-CoA carboxylase biotin carboxyl carrier protein"/>
    <property type="match status" value="1"/>
</dbReference>
<dbReference type="InterPro" id="IPR011053">
    <property type="entry name" value="Single_hybrid_motif"/>
</dbReference>
<evidence type="ECO:0000259" key="3">
    <source>
        <dbReference type="PROSITE" id="PS50968"/>
    </source>
</evidence>
<dbReference type="PANTHER" id="PTHR45266:SF3">
    <property type="entry name" value="OXALOACETATE DECARBOXYLASE ALPHA CHAIN"/>
    <property type="match status" value="1"/>
</dbReference>
<feature type="compositionally biased region" description="Low complexity" evidence="2">
    <location>
        <begin position="55"/>
        <end position="76"/>
    </location>
</feature>
<name>A0A485M1W4_9ZZZZ</name>
<dbReference type="SUPFAM" id="SSF51230">
    <property type="entry name" value="Single hybrid motif"/>
    <property type="match status" value="1"/>
</dbReference>
<dbReference type="InterPro" id="IPR000089">
    <property type="entry name" value="Biotin_lipoyl"/>
</dbReference>
<dbReference type="CDD" id="cd06850">
    <property type="entry name" value="biotinyl_domain"/>
    <property type="match status" value="1"/>
</dbReference>
<gene>
    <name evidence="4" type="ORF">SCFA_3000003</name>
</gene>
<keyword evidence="4" id="KW-0436">Ligase</keyword>
<evidence type="ECO:0000256" key="2">
    <source>
        <dbReference type="SAM" id="MobiDB-lite"/>
    </source>
</evidence>
<dbReference type="PROSITE" id="PS50968">
    <property type="entry name" value="BIOTINYL_LIPOYL"/>
    <property type="match status" value="1"/>
</dbReference>